<organism evidence="1">
    <name type="scientific">marine sediment metagenome</name>
    <dbReference type="NCBI Taxonomy" id="412755"/>
    <lineage>
        <taxon>unclassified sequences</taxon>
        <taxon>metagenomes</taxon>
        <taxon>ecological metagenomes</taxon>
    </lineage>
</organism>
<comment type="caution">
    <text evidence="1">The sequence shown here is derived from an EMBL/GenBank/DDBJ whole genome shotgun (WGS) entry which is preliminary data.</text>
</comment>
<reference evidence="1" key="1">
    <citation type="journal article" date="2014" name="Front. Microbiol.">
        <title>High frequency of phylogenetically diverse reductive dehalogenase-homologous genes in deep subseafloor sedimentary metagenomes.</title>
        <authorList>
            <person name="Kawai M."/>
            <person name="Futagami T."/>
            <person name="Toyoda A."/>
            <person name="Takaki Y."/>
            <person name="Nishi S."/>
            <person name="Hori S."/>
            <person name="Arai W."/>
            <person name="Tsubouchi T."/>
            <person name="Morono Y."/>
            <person name="Uchiyama I."/>
            <person name="Ito T."/>
            <person name="Fujiyama A."/>
            <person name="Inagaki F."/>
            <person name="Takami H."/>
        </authorList>
    </citation>
    <scope>NUCLEOTIDE SEQUENCE</scope>
    <source>
        <strain evidence="1">Expedition CK06-06</strain>
    </source>
</reference>
<dbReference type="EMBL" id="BARS01004174">
    <property type="protein sequence ID" value="GAF74153.1"/>
    <property type="molecule type" value="Genomic_DNA"/>
</dbReference>
<feature type="non-terminal residue" evidence="1">
    <location>
        <position position="1"/>
    </location>
</feature>
<evidence type="ECO:0008006" key="2">
    <source>
        <dbReference type="Google" id="ProtNLM"/>
    </source>
</evidence>
<gene>
    <name evidence="1" type="ORF">S01H1_08138</name>
</gene>
<feature type="non-terminal residue" evidence="1">
    <location>
        <position position="461"/>
    </location>
</feature>
<dbReference type="AlphaFoldDB" id="X0RZE7"/>
<evidence type="ECO:0000313" key="1">
    <source>
        <dbReference type="EMBL" id="GAF74153.1"/>
    </source>
</evidence>
<protein>
    <recommendedName>
        <fullName evidence="2">Peptidase M6-like domain-containing protein</fullName>
    </recommendedName>
</protein>
<dbReference type="Gene3D" id="2.60.120.260">
    <property type="entry name" value="Galactose-binding domain-like"/>
    <property type="match status" value="1"/>
</dbReference>
<proteinExistence type="predicted"/>
<sequence length="461" mass="50822">IVPPPPGTDVLSVATSSSTVQTVNKVDHNYIELDPNDYARAFPSRNGTIKVSGHIYAYEEADLTNNRLTGIYDPAEPNMATLSVDPNTDIILQKFAKLHSTGIFGQGSVQTKREIIFHVPLPTSSTGEKEEFHDTFEDKSHWDPSTLGSHAIQTIAGDKALKVTGMGDVAGSPGDKGSLITLDWKTTNVDLASAHRAAGHYLSYDAQVKVGFDPPPEDWEYDSKPFPEYYMAGISFRQKYNGDSYGLSFVRGNNDYVRSPDMITDGIPDEFLPQNDWPMIVLWQQTDSDSVPDRKWLAYKYLTGHVFFSDDMESGTSPSWTAEKPWAYTGTRCHSGATCWFCSPSGVTPEATLESQSTVLSGATPVKLSFWHWYEIDTSEGFVDISIDGGAWKEIAKYTADLGGVTNAVPVELDISDYVSGAGQEIRLRFRLKTIGSPTGEGWYVDDVRIYVAFPVNEATL</sequence>
<accession>X0RZE7</accession>
<name>X0RZE7_9ZZZZ</name>